<protein>
    <submittedName>
        <fullName evidence="1">Uncharacterized protein</fullName>
    </submittedName>
</protein>
<dbReference type="EMBL" id="JAQIZZ010000007">
    <property type="protein sequence ID" value="KAJ5533388.1"/>
    <property type="molecule type" value="Genomic_DNA"/>
</dbReference>
<evidence type="ECO:0000313" key="1">
    <source>
        <dbReference type="EMBL" id="KAJ5533388.1"/>
    </source>
</evidence>
<dbReference type="AlphaFoldDB" id="A0AAD6GDW5"/>
<dbReference type="Proteomes" id="UP001220324">
    <property type="component" value="Unassembled WGS sequence"/>
</dbReference>
<evidence type="ECO:0000313" key="2">
    <source>
        <dbReference type="Proteomes" id="UP001220324"/>
    </source>
</evidence>
<reference evidence="1 2" key="1">
    <citation type="journal article" date="2023" name="IMA Fungus">
        <title>Comparative genomic study of the Penicillium genus elucidates a diverse pangenome and 15 lateral gene transfer events.</title>
        <authorList>
            <person name="Petersen C."/>
            <person name="Sorensen T."/>
            <person name="Nielsen M.R."/>
            <person name="Sondergaard T.E."/>
            <person name="Sorensen J.L."/>
            <person name="Fitzpatrick D.A."/>
            <person name="Frisvad J.C."/>
            <person name="Nielsen K.L."/>
        </authorList>
    </citation>
    <scope>NUCLEOTIDE SEQUENCE [LARGE SCALE GENOMIC DNA]</scope>
    <source>
        <strain evidence="1 2">IBT 35679</strain>
    </source>
</reference>
<sequence>MSTKWASGSSTISHAISLTSIFSIRGYKISSLISSAHPGTADFRSTMSESDEKQPPFVTMLRSALHNLLSERNKSYRQRPALAWAVKDSILRCHPASPVLLSPRQMSDLWDRPSSSIVE</sequence>
<proteinExistence type="predicted"/>
<accession>A0AAD6GDW5</accession>
<name>A0AAD6GDW5_9EURO</name>
<gene>
    <name evidence="1" type="ORF">N7494_009940</name>
</gene>
<keyword evidence="2" id="KW-1185">Reference proteome</keyword>
<comment type="caution">
    <text evidence="1">The sequence shown here is derived from an EMBL/GenBank/DDBJ whole genome shotgun (WGS) entry which is preliminary data.</text>
</comment>
<organism evidence="1 2">
    <name type="scientific">Penicillium frequentans</name>
    <dbReference type="NCBI Taxonomy" id="3151616"/>
    <lineage>
        <taxon>Eukaryota</taxon>
        <taxon>Fungi</taxon>
        <taxon>Dikarya</taxon>
        <taxon>Ascomycota</taxon>
        <taxon>Pezizomycotina</taxon>
        <taxon>Eurotiomycetes</taxon>
        <taxon>Eurotiomycetidae</taxon>
        <taxon>Eurotiales</taxon>
        <taxon>Aspergillaceae</taxon>
        <taxon>Penicillium</taxon>
    </lineage>
</organism>